<evidence type="ECO:0000259" key="1">
    <source>
        <dbReference type="Pfam" id="PF01902"/>
    </source>
</evidence>
<dbReference type="Gene3D" id="3.40.50.620">
    <property type="entry name" value="HUPs"/>
    <property type="match status" value="1"/>
</dbReference>
<name>A0AAX4NFR0_9ARCH</name>
<dbReference type="CDD" id="cd01994">
    <property type="entry name" value="AANH_PF0828-like"/>
    <property type="match status" value="1"/>
</dbReference>
<dbReference type="Gene3D" id="3.90.1490.10">
    <property type="entry name" value="putative n-type atp pyrophosphatase, domain 2"/>
    <property type="match status" value="1"/>
</dbReference>
<dbReference type="InterPro" id="IPR014729">
    <property type="entry name" value="Rossmann-like_a/b/a_fold"/>
</dbReference>
<dbReference type="EC" id="6.3.1.14" evidence="2"/>
<dbReference type="NCBIfam" id="TIGR03679">
    <property type="entry name" value="arCOG00187"/>
    <property type="match status" value="1"/>
</dbReference>
<dbReference type="SUPFAM" id="SSF52402">
    <property type="entry name" value="Adenine nucleotide alpha hydrolases-like"/>
    <property type="match status" value="1"/>
</dbReference>
<accession>A0AAX4NFR0</accession>
<dbReference type="GO" id="GO:0017178">
    <property type="term" value="F:diphthine-ammonia ligase activity"/>
    <property type="evidence" value="ECO:0007669"/>
    <property type="project" value="UniProtKB-EC"/>
</dbReference>
<sequence>MRSVSLFSGGKDSFLSAQIAMEQGFEIVAAITVIPEEFSYMFHYPNAHMSHYAASLLDLKVIETSENGLWELISEMVERDQVEAVISGAIASEYQKTRIEAACSDLGIMSFTPLWKKDQEMELQEIIMRGINPIIVSVSADGFDIDDLGMNIDISYLEKLRKKKDRYGINLTGEGGEYETFVTGLSPGKKVIIEESEKVWEGSHGYLLINKARITET</sequence>
<evidence type="ECO:0000313" key="2">
    <source>
        <dbReference type="EMBL" id="WYY00331.1"/>
    </source>
</evidence>
<protein>
    <submittedName>
        <fullName evidence="2">Diphthine--ammonia ligase</fullName>
        <ecNumber evidence="2">6.3.1.14</ecNumber>
    </submittedName>
</protein>
<dbReference type="Pfam" id="PF01902">
    <property type="entry name" value="Diphthami_syn_2"/>
    <property type="match status" value="1"/>
</dbReference>
<feature type="domain" description="Diphthamide synthase" evidence="1">
    <location>
        <begin position="1"/>
        <end position="213"/>
    </location>
</feature>
<dbReference type="InterPro" id="IPR022427">
    <property type="entry name" value="MJ0570_ATP-bd"/>
</dbReference>
<dbReference type="GO" id="GO:0017183">
    <property type="term" value="P:protein histidyl modification to diphthamide"/>
    <property type="evidence" value="ECO:0007669"/>
    <property type="project" value="TreeGrafter"/>
</dbReference>
<dbReference type="Proteomes" id="UP001451606">
    <property type="component" value="Chromosome"/>
</dbReference>
<keyword evidence="3" id="KW-1185">Reference proteome</keyword>
<reference evidence="2 3" key="1">
    <citation type="submission" date="2023-09" db="EMBL/GenBank/DDBJ databases">
        <authorList>
            <person name="Golyshina O.V."/>
            <person name="Lunev E.A."/>
            <person name="Bargiela R."/>
            <person name="Gaines M.C."/>
            <person name="Daum B."/>
            <person name="Bale N.J."/>
            <person name="Koenen M."/>
            <person name="Sinninghe Damst J.S."/>
            <person name="Yakimov M."/>
            <person name="Golyshin P.N."/>
        </authorList>
    </citation>
    <scope>NUCLEOTIDE SEQUENCE [LARGE SCALE GENOMIC DNA]</scope>
    <source>
        <strain evidence="2 3">M1</strain>
    </source>
</reference>
<keyword evidence="2" id="KW-0436">Ligase</keyword>
<dbReference type="NCBIfam" id="TIGR00290">
    <property type="entry name" value="MJ0570_dom"/>
    <property type="match status" value="1"/>
</dbReference>
<gene>
    <name evidence="2" type="ORF">OXIME_000897</name>
</gene>
<dbReference type="PANTHER" id="PTHR12196">
    <property type="entry name" value="DOMAIN OF UNKNOWN FUNCTION 71 DUF71 -CONTAINING PROTEIN"/>
    <property type="match status" value="1"/>
</dbReference>
<evidence type="ECO:0000313" key="3">
    <source>
        <dbReference type="Proteomes" id="UP001451606"/>
    </source>
</evidence>
<dbReference type="AlphaFoldDB" id="A0AAX4NFR0"/>
<dbReference type="RefSeq" id="WP_393970672.1">
    <property type="nucleotide sequence ID" value="NZ_CP133772.1"/>
</dbReference>
<organism evidence="2 3">
    <name type="scientific">Oxyplasma meridianum</name>
    <dbReference type="NCBI Taxonomy" id="3073602"/>
    <lineage>
        <taxon>Archaea</taxon>
        <taxon>Methanobacteriati</taxon>
        <taxon>Thermoplasmatota</taxon>
        <taxon>Thermoplasmata</taxon>
        <taxon>Thermoplasmatales</taxon>
        <taxon>Thermoplasmataceae</taxon>
        <taxon>Oxyplasma</taxon>
    </lineage>
</organism>
<dbReference type="InterPro" id="IPR002761">
    <property type="entry name" value="Diphthami_syn_dom"/>
</dbReference>
<dbReference type="GeneID" id="95967632"/>
<dbReference type="KEGG" id="omr:OXIME_000897"/>
<proteinExistence type="predicted"/>
<dbReference type="InterPro" id="IPR030662">
    <property type="entry name" value="DPH6/MJ0570"/>
</dbReference>
<dbReference type="PANTHER" id="PTHR12196:SF2">
    <property type="entry name" value="DIPHTHINE--AMMONIA LIGASE"/>
    <property type="match status" value="1"/>
</dbReference>
<dbReference type="EMBL" id="CP133772">
    <property type="protein sequence ID" value="WYY00331.1"/>
    <property type="molecule type" value="Genomic_DNA"/>
</dbReference>